<dbReference type="InterPro" id="IPR010994">
    <property type="entry name" value="RuvA_2-like"/>
</dbReference>
<dbReference type="PANTHER" id="PTHR21180:SF32">
    <property type="entry name" value="ENDONUCLEASE_EXONUCLEASE_PHOSPHATASE FAMILY DOMAIN-CONTAINING PROTEIN 1"/>
    <property type="match status" value="1"/>
</dbReference>
<sequence length="216" mass="25175">MSEKQIQVIHHYEDKGGSFRKKEDLQKIYSISTFEYAHLEPYIRIPETSYNNTSFKRNDYAGSKANPDYHYVKKNYPPNAKRELRVVELNAADSAQLVDIIGIGPVLAVRIAKYRDRLGGFHTKEQLQEVFGIDSLKYAEIKNQVRVEQGSLHQLNINTATFEDLKKFPYFSYKQINALIQYKKQHGEYHSIDDLRQISILNSEILLKIAPYLIFQ</sequence>
<dbReference type="GO" id="GO:0015628">
    <property type="term" value="P:protein secretion by the type II secretion system"/>
    <property type="evidence" value="ECO:0007669"/>
    <property type="project" value="TreeGrafter"/>
</dbReference>
<protein>
    <recommendedName>
        <fullName evidence="3">Helix-hairpin-helix domain-containing protein</fullName>
    </recommendedName>
</protein>
<dbReference type="Gene3D" id="1.10.150.280">
    <property type="entry name" value="AF1531-like domain"/>
    <property type="match status" value="1"/>
</dbReference>
<dbReference type="STRING" id="1150600.ADIARSV_4342"/>
<dbReference type="Proteomes" id="UP000014174">
    <property type="component" value="Unassembled WGS sequence"/>
</dbReference>
<dbReference type="EMBL" id="AQPN01000149">
    <property type="protein sequence ID" value="EOR92537.1"/>
    <property type="molecule type" value="Genomic_DNA"/>
</dbReference>
<comment type="caution">
    <text evidence="1">The sequence shown here is derived from an EMBL/GenBank/DDBJ whole genome shotgun (WGS) entry which is preliminary data.</text>
</comment>
<dbReference type="Pfam" id="PF12836">
    <property type="entry name" value="HHH_3"/>
    <property type="match status" value="2"/>
</dbReference>
<reference evidence="1 2" key="1">
    <citation type="journal article" date="2013" name="Genome Announc.">
        <title>Draft Genome Sequence of Arcticibacter svalbardensis Strain MN12-7T, a Member of the Family Sphingobacteriaceae Isolated from an Arctic Soil Sample.</title>
        <authorList>
            <person name="Shivaji S."/>
            <person name="Ara S."/>
            <person name="Prasad S."/>
            <person name="Manasa B.P."/>
            <person name="Begum Z."/>
            <person name="Singh A."/>
            <person name="Kumar Pinnaka A."/>
        </authorList>
    </citation>
    <scope>NUCLEOTIDE SEQUENCE [LARGE SCALE GENOMIC DNA]</scope>
    <source>
        <strain evidence="1 2">MN12-7</strain>
    </source>
</reference>
<evidence type="ECO:0000313" key="1">
    <source>
        <dbReference type="EMBL" id="EOR92537.1"/>
    </source>
</evidence>
<evidence type="ECO:0008006" key="3">
    <source>
        <dbReference type="Google" id="ProtNLM"/>
    </source>
</evidence>
<name>R9GL23_9SPHI</name>
<dbReference type="AlphaFoldDB" id="R9GL23"/>
<gene>
    <name evidence="1" type="ORF">ADIARSV_4342</name>
</gene>
<dbReference type="PANTHER" id="PTHR21180">
    <property type="entry name" value="ENDONUCLEASE/EXONUCLEASE/PHOSPHATASE FAMILY DOMAIN-CONTAINING PROTEIN 1"/>
    <property type="match status" value="1"/>
</dbReference>
<dbReference type="eggNOG" id="COG1555">
    <property type="taxonomic scope" value="Bacteria"/>
</dbReference>
<dbReference type="GO" id="GO:0015627">
    <property type="term" value="C:type II protein secretion system complex"/>
    <property type="evidence" value="ECO:0007669"/>
    <property type="project" value="TreeGrafter"/>
</dbReference>
<keyword evidence="2" id="KW-1185">Reference proteome</keyword>
<dbReference type="InterPro" id="IPR051675">
    <property type="entry name" value="Endo/Exo/Phosphatase_dom_1"/>
</dbReference>
<dbReference type="SUPFAM" id="SSF47781">
    <property type="entry name" value="RuvA domain 2-like"/>
    <property type="match status" value="2"/>
</dbReference>
<proteinExistence type="predicted"/>
<organism evidence="1 2">
    <name type="scientific">Arcticibacter svalbardensis MN12-7</name>
    <dbReference type="NCBI Taxonomy" id="1150600"/>
    <lineage>
        <taxon>Bacteria</taxon>
        <taxon>Pseudomonadati</taxon>
        <taxon>Bacteroidota</taxon>
        <taxon>Sphingobacteriia</taxon>
        <taxon>Sphingobacteriales</taxon>
        <taxon>Sphingobacteriaceae</taxon>
        <taxon>Arcticibacter</taxon>
    </lineage>
</organism>
<evidence type="ECO:0000313" key="2">
    <source>
        <dbReference type="Proteomes" id="UP000014174"/>
    </source>
</evidence>
<accession>R9GL23</accession>
<dbReference type="Gene3D" id="1.10.150.320">
    <property type="entry name" value="Photosystem II 12 kDa extrinsic protein"/>
    <property type="match status" value="1"/>
</dbReference>